<comment type="caution">
    <text evidence="1">The sequence shown here is derived from an EMBL/GenBank/DDBJ whole genome shotgun (WGS) entry which is preliminary data.</text>
</comment>
<reference evidence="1 2" key="1">
    <citation type="submission" date="2017-07" db="EMBL/GenBank/DDBJ databases">
        <title>Draft Genome Sequences of Select Purple Nonsulfur Bacteria.</title>
        <authorList>
            <person name="Lasarre B."/>
            <person name="Mckinlay J.B."/>
        </authorList>
    </citation>
    <scope>NUCLEOTIDE SEQUENCE [LARGE SCALE GENOMIC DNA]</scope>
    <source>
        <strain evidence="1 2">DSM 11290</strain>
    </source>
</reference>
<accession>A0A327JUM6</accession>
<organism evidence="1 2">
    <name type="scientific">Rhodobium orientis</name>
    <dbReference type="NCBI Taxonomy" id="34017"/>
    <lineage>
        <taxon>Bacteria</taxon>
        <taxon>Pseudomonadati</taxon>
        <taxon>Pseudomonadota</taxon>
        <taxon>Alphaproteobacteria</taxon>
        <taxon>Hyphomicrobiales</taxon>
        <taxon>Rhodobiaceae</taxon>
        <taxon>Rhodobium</taxon>
    </lineage>
</organism>
<dbReference type="RefSeq" id="WP_111432581.1">
    <property type="nucleotide sequence ID" value="NZ_JACIGG010000006.1"/>
</dbReference>
<keyword evidence="2" id="KW-1185">Reference proteome</keyword>
<evidence type="ECO:0000313" key="2">
    <source>
        <dbReference type="Proteomes" id="UP000249299"/>
    </source>
</evidence>
<dbReference type="Proteomes" id="UP000249299">
    <property type="component" value="Unassembled WGS sequence"/>
</dbReference>
<proteinExistence type="predicted"/>
<dbReference type="AlphaFoldDB" id="A0A327JUM6"/>
<protein>
    <submittedName>
        <fullName evidence="1">Uncharacterized protein</fullName>
    </submittedName>
</protein>
<sequence>MAIKTLKFSPEDYQLLSDALTIMTSRAGEPLNYKRLEGAFEHMLEDFDLAGGCRVCASNCQQFCYSGCLGDCVGSCNDTCKSSIRHSLPGDP</sequence>
<name>A0A327JUM6_9HYPH</name>
<dbReference type="EMBL" id="NPEV01000002">
    <property type="protein sequence ID" value="RAI29791.1"/>
    <property type="molecule type" value="Genomic_DNA"/>
</dbReference>
<gene>
    <name evidence="1" type="ORF">CH339_01880</name>
</gene>
<evidence type="ECO:0000313" key="1">
    <source>
        <dbReference type="EMBL" id="RAI29791.1"/>
    </source>
</evidence>